<dbReference type="NCBIfam" id="NF033668">
    <property type="entry name" value="rSAM_PA0069"/>
    <property type="match status" value="1"/>
</dbReference>
<evidence type="ECO:0000256" key="1">
    <source>
        <dbReference type="ARBA" id="ARBA00022723"/>
    </source>
</evidence>
<dbReference type="SUPFAM" id="SSF102114">
    <property type="entry name" value="Radical SAM enzymes"/>
    <property type="match status" value="1"/>
</dbReference>
<comment type="caution">
    <text evidence="6">The sequence shown here is derived from an EMBL/GenBank/DDBJ whole genome shotgun (WGS) entry which is preliminary data.</text>
</comment>
<dbReference type="RefSeq" id="WP_197961509.1">
    <property type="nucleotide sequence ID" value="NZ_JACCHP010000014.1"/>
</dbReference>
<dbReference type="PANTHER" id="PTHR43432">
    <property type="entry name" value="SLR0285 PROTEIN"/>
    <property type="match status" value="1"/>
</dbReference>
<reference evidence="6 7" key="1">
    <citation type="submission" date="2020-07" db="EMBL/GenBank/DDBJ databases">
        <title>Bradyrhizobium diversity isolated from nodules of indigenous legumes of Western Australia.</title>
        <authorList>
            <person name="Klepa M.S."/>
        </authorList>
    </citation>
    <scope>NUCLEOTIDE SEQUENCE [LARGE SCALE GENOMIC DNA]</scope>
    <source>
        <strain evidence="6 7">CNPSo 4010</strain>
    </source>
</reference>
<keyword evidence="7" id="KW-1185">Reference proteome</keyword>
<evidence type="ECO:0000313" key="6">
    <source>
        <dbReference type="EMBL" id="MBH5400321.1"/>
    </source>
</evidence>
<dbReference type="EMBL" id="JACCHP010000014">
    <property type="protein sequence ID" value="MBH5400321.1"/>
    <property type="molecule type" value="Genomic_DNA"/>
</dbReference>
<gene>
    <name evidence="6" type="ORF">HZZ13_21345</name>
</gene>
<feature type="region of interest" description="Disordered" evidence="4">
    <location>
        <begin position="1"/>
        <end position="30"/>
    </location>
</feature>
<dbReference type="Pfam" id="PF04055">
    <property type="entry name" value="Radical_SAM"/>
    <property type="match status" value="1"/>
</dbReference>
<dbReference type="SMART" id="SM00729">
    <property type="entry name" value="Elp3"/>
    <property type="match status" value="1"/>
</dbReference>
<evidence type="ECO:0000259" key="5">
    <source>
        <dbReference type="PROSITE" id="PS51918"/>
    </source>
</evidence>
<dbReference type="SFLD" id="SFLDS00029">
    <property type="entry name" value="Radical_SAM"/>
    <property type="match status" value="1"/>
</dbReference>
<dbReference type="InterPro" id="IPR058240">
    <property type="entry name" value="rSAM_sf"/>
</dbReference>
<name>A0ABS0PSY7_9BRAD</name>
<dbReference type="CDD" id="cd01335">
    <property type="entry name" value="Radical_SAM"/>
    <property type="match status" value="1"/>
</dbReference>
<dbReference type="PANTHER" id="PTHR43432:SF3">
    <property type="entry name" value="SLR0285 PROTEIN"/>
    <property type="match status" value="1"/>
</dbReference>
<evidence type="ECO:0000256" key="2">
    <source>
        <dbReference type="ARBA" id="ARBA00023004"/>
    </source>
</evidence>
<dbReference type="Proteomes" id="UP000807370">
    <property type="component" value="Unassembled WGS sequence"/>
</dbReference>
<keyword evidence="2" id="KW-0408">Iron</keyword>
<accession>A0ABS0PSY7</accession>
<evidence type="ECO:0000313" key="7">
    <source>
        <dbReference type="Proteomes" id="UP000807370"/>
    </source>
</evidence>
<keyword evidence="3" id="KW-0411">Iron-sulfur</keyword>
<dbReference type="InterPro" id="IPR040086">
    <property type="entry name" value="MJ0683-like"/>
</dbReference>
<protein>
    <submittedName>
        <fullName evidence="6">PA0069 family radical SAM protein</fullName>
    </submittedName>
</protein>
<evidence type="ECO:0000256" key="4">
    <source>
        <dbReference type="SAM" id="MobiDB-lite"/>
    </source>
</evidence>
<dbReference type="PROSITE" id="PS51918">
    <property type="entry name" value="RADICAL_SAM"/>
    <property type="match status" value="1"/>
</dbReference>
<dbReference type="InterPro" id="IPR007197">
    <property type="entry name" value="rSAM"/>
</dbReference>
<dbReference type="SFLD" id="SFLDG01084">
    <property type="entry name" value="Uncharacterised_Radical_SAM_Su"/>
    <property type="match status" value="1"/>
</dbReference>
<evidence type="ECO:0000256" key="3">
    <source>
        <dbReference type="ARBA" id="ARBA00023014"/>
    </source>
</evidence>
<sequence>MSPASSHALKHPPVTAPSEPAGAPSDFPELGVAIDRARRRGRGAQSNASGRYEAEARVAFDDGWQSLDELPPFKTSVAVDTSRKVITRNDSPDIGFDRSINPYRGCEHGCVYCFARPTHAYLGLSPGLDFEAKLFAKPDAPLLLEKELAAPGYEPRMIAIGTNTDPYQPIERERKIMRGILEVLERTSHPVGIVTKSALVVRDIDILQRMAKRNLAKVAISVTSLDPKLARTMEPRASTPPKRLEALKRLSEAGIPTTVMVAPVIPALNDSEIERILDAAAHAGVKEAAYVLLRLPLEVRDLFREWLMANYPDRYRHVFTLIRDMRGGRDYDAKWGERMKGTGPMAWTIGRRFEIACDRLGLNKRRSKLTTDHFVRPKRNGDQLSLF</sequence>
<feature type="domain" description="Radical SAM core" evidence="5">
    <location>
        <begin position="89"/>
        <end position="329"/>
    </location>
</feature>
<dbReference type="InterPro" id="IPR006638">
    <property type="entry name" value="Elp3/MiaA/NifB-like_rSAM"/>
</dbReference>
<keyword evidence="1" id="KW-0479">Metal-binding</keyword>
<proteinExistence type="predicted"/>
<organism evidence="6 7">
    <name type="scientific">Bradyrhizobium agreste</name>
    <dbReference type="NCBI Taxonomy" id="2751811"/>
    <lineage>
        <taxon>Bacteria</taxon>
        <taxon>Pseudomonadati</taxon>
        <taxon>Pseudomonadota</taxon>
        <taxon>Alphaproteobacteria</taxon>
        <taxon>Hyphomicrobiales</taxon>
        <taxon>Nitrobacteraceae</taxon>
        <taxon>Bradyrhizobium</taxon>
    </lineage>
</organism>
<dbReference type="Gene3D" id="3.80.30.30">
    <property type="match status" value="1"/>
</dbReference>